<organism evidence="2 3">
    <name type="scientific">Actinoallomurus vinaceus</name>
    <dbReference type="NCBI Taxonomy" id="1080074"/>
    <lineage>
        <taxon>Bacteria</taxon>
        <taxon>Bacillati</taxon>
        <taxon>Actinomycetota</taxon>
        <taxon>Actinomycetes</taxon>
        <taxon>Streptosporangiales</taxon>
        <taxon>Thermomonosporaceae</taxon>
        <taxon>Actinoallomurus</taxon>
    </lineage>
</organism>
<evidence type="ECO:0000313" key="2">
    <source>
        <dbReference type="EMBL" id="GAA4630009.1"/>
    </source>
</evidence>
<proteinExistence type="predicted"/>
<feature type="region of interest" description="Disordered" evidence="1">
    <location>
        <begin position="1"/>
        <end position="72"/>
    </location>
</feature>
<feature type="compositionally biased region" description="Basic residues" evidence="1">
    <location>
        <begin position="49"/>
        <end position="59"/>
    </location>
</feature>
<comment type="caution">
    <text evidence="2">The sequence shown here is derived from an EMBL/GenBank/DDBJ whole genome shotgun (WGS) entry which is preliminary data.</text>
</comment>
<sequence length="72" mass="7441">MPRPSYDGPGDETILPGPCRYRCTASGTRAATDASARGTRPPAPGHIRSPPRRRGRLGRAGRDGAAGGEGLT</sequence>
<name>A0ABP8UE77_9ACTN</name>
<reference evidence="3" key="1">
    <citation type="journal article" date="2019" name="Int. J. Syst. Evol. Microbiol.">
        <title>The Global Catalogue of Microorganisms (GCM) 10K type strain sequencing project: providing services to taxonomists for standard genome sequencing and annotation.</title>
        <authorList>
            <consortium name="The Broad Institute Genomics Platform"/>
            <consortium name="The Broad Institute Genome Sequencing Center for Infectious Disease"/>
            <person name="Wu L."/>
            <person name="Ma J."/>
        </authorList>
    </citation>
    <scope>NUCLEOTIDE SEQUENCE [LARGE SCALE GENOMIC DNA]</scope>
    <source>
        <strain evidence="3">JCM 17939</strain>
    </source>
</reference>
<protein>
    <submittedName>
        <fullName evidence="2">Uncharacterized protein</fullName>
    </submittedName>
</protein>
<gene>
    <name evidence="2" type="ORF">GCM10023196_053670</name>
</gene>
<dbReference type="Proteomes" id="UP001501442">
    <property type="component" value="Unassembled WGS sequence"/>
</dbReference>
<dbReference type="EMBL" id="BAABHK010000007">
    <property type="protein sequence ID" value="GAA4630009.1"/>
    <property type="molecule type" value="Genomic_DNA"/>
</dbReference>
<keyword evidence="3" id="KW-1185">Reference proteome</keyword>
<evidence type="ECO:0000256" key="1">
    <source>
        <dbReference type="SAM" id="MobiDB-lite"/>
    </source>
</evidence>
<accession>A0ABP8UE77</accession>
<evidence type="ECO:0000313" key="3">
    <source>
        <dbReference type="Proteomes" id="UP001501442"/>
    </source>
</evidence>